<keyword evidence="3" id="KW-1185">Reference proteome</keyword>
<dbReference type="Gene3D" id="1.20.1720.10">
    <property type="entry name" value="Multidrug resistance protein D"/>
    <property type="match status" value="1"/>
</dbReference>
<evidence type="ECO:0000313" key="2">
    <source>
        <dbReference type="EMBL" id="KAF8451907.1"/>
    </source>
</evidence>
<organism evidence="2 3">
    <name type="scientific">Boletus edulis BED1</name>
    <dbReference type="NCBI Taxonomy" id="1328754"/>
    <lineage>
        <taxon>Eukaryota</taxon>
        <taxon>Fungi</taxon>
        <taxon>Dikarya</taxon>
        <taxon>Basidiomycota</taxon>
        <taxon>Agaricomycotina</taxon>
        <taxon>Agaricomycetes</taxon>
        <taxon>Agaricomycetidae</taxon>
        <taxon>Boletales</taxon>
        <taxon>Boletineae</taxon>
        <taxon>Boletaceae</taxon>
        <taxon>Boletoideae</taxon>
        <taxon>Boletus</taxon>
    </lineage>
</organism>
<feature type="transmembrane region" description="Helical" evidence="1">
    <location>
        <begin position="93"/>
        <end position="110"/>
    </location>
</feature>
<dbReference type="SUPFAM" id="SSF103473">
    <property type="entry name" value="MFS general substrate transporter"/>
    <property type="match status" value="1"/>
</dbReference>
<evidence type="ECO:0000313" key="3">
    <source>
        <dbReference type="Proteomes" id="UP001194468"/>
    </source>
</evidence>
<name>A0AAD4C7X5_BOLED</name>
<dbReference type="EMBL" id="WHUW01000001">
    <property type="protein sequence ID" value="KAF8451907.1"/>
    <property type="molecule type" value="Genomic_DNA"/>
</dbReference>
<proteinExistence type="predicted"/>
<dbReference type="Proteomes" id="UP001194468">
    <property type="component" value="Unassembled WGS sequence"/>
</dbReference>
<dbReference type="AlphaFoldDB" id="A0AAD4C7X5"/>
<sequence>MFVGGSFIPSIPNATPTAVAGSLGYASSLSELASSIGVMFWLTLFCFGEIADVGYTSVERISRLSTFGCSGSYALGTATIGDIYQVEERGTGMGIFLGAMLFGLTVAPPIGGNSSLQVLVLQVVLGVWSVILLVLLAFFFPEMAHTGSCGIDKMQSSNRRPNVMAVTSANTFTNGIGVGLCFSRTSPGFPFTIARTRVYAVHTLCRNYRGRRDQHSRSRLDLGWIFRLHKSAAIHSTVGKYVPTELAEREIGRRRGHRGRGYYSAAEVQDVLMIRVVGLANGPWARSQMAIRAVI</sequence>
<reference evidence="2" key="2">
    <citation type="journal article" date="2020" name="Nat. Commun.">
        <title>Large-scale genome sequencing of mycorrhizal fungi provides insights into the early evolution of symbiotic traits.</title>
        <authorList>
            <person name="Miyauchi S."/>
            <person name="Kiss E."/>
            <person name="Kuo A."/>
            <person name="Drula E."/>
            <person name="Kohler A."/>
            <person name="Sanchez-Garcia M."/>
            <person name="Morin E."/>
            <person name="Andreopoulos B."/>
            <person name="Barry K.W."/>
            <person name="Bonito G."/>
            <person name="Buee M."/>
            <person name="Carver A."/>
            <person name="Chen C."/>
            <person name="Cichocki N."/>
            <person name="Clum A."/>
            <person name="Culley D."/>
            <person name="Crous P.W."/>
            <person name="Fauchery L."/>
            <person name="Girlanda M."/>
            <person name="Hayes R.D."/>
            <person name="Keri Z."/>
            <person name="LaButti K."/>
            <person name="Lipzen A."/>
            <person name="Lombard V."/>
            <person name="Magnuson J."/>
            <person name="Maillard F."/>
            <person name="Murat C."/>
            <person name="Nolan M."/>
            <person name="Ohm R.A."/>
            <person name="Pangilinan J."/>
            <person name="Pereira M.F."/>
            <person name="Perotto S."/>
            <person name="Peter M."/>
            <person name="Pfister S."/>
            <person name="Riley R."/>
            <person name="Sitrit Y."/>
            <person name="Stielow J.B."/>
            <person name="Szollosi G."/>
            <person name="Zifcakova L."/>
            <person name="Stursova M."/>
            <person name="Spatafora J.W."/>
            <person name="Tedersoo L."/>
            <person name="Vaario L.M."/>
            <person name="Yamada A."/>
            <person name="Yan M."/>
            <person name="Wang P."/>
            <person name="Xu J."/>
            <person name="Bruns T."/>
            <person name="Baldrian P."/>
            <person name="Vilgalys R."/>
            <person name="Dunand C."/>
            <person name="Henrissat B."/>
            <person name="Grigoriev I.V."/>
            <person name="Hibbett D."/>
            <person name="Nagy L.G."/>
            <person name="Martin F.M."/>
        </authorList>
    </citation>
    <scope>NUCLEOTIDE SEQUENCE</scope>
    <source>
        <strain evidence="2">BED1</strain>
    </source>
</reference>
<reference evidence="2" key="1">
    <citation type="submission" date="2019-10" db="EMBL/GenBank/DDBJ databases">
        <authorList>
            <consortium name="DOE Joint Genome Institute"/>
            <person name="Kuo A."/>
            <person name="Miyauchi S."/>
            <person name="Kiss E."/>
            <person name="Drula E."/>
            <person name="Kohler A."/>
            <person name="Sanchez-Garcia M."/>
            <person name="Andreopoulos B."/>
            <person name="Barry K.W."/>
            <person name="Bonito G."/>
            <person name="Buee M."/>
            <person name="Carver A."/>
            <person name="Chen C."/>
            <person name="Cichocki N."/>
            <person name="Clum A."/>
            <person name="Culley D."/>
            <person name="Crous P.W."/>
            <person name="Fauchery L."/>
            <person name="Girlanda M."/>
            <person name="Hayes R."/>
            <person name="Keri Z."/>
            <person name="LaButti K."/>
            <person name="Lipzen A."/>
            <person name="Lombard V."/>
            <person name="Magnuson J."/>
            <person name="Maillard F."/>
            <person name="Morin E."/>
            <person name="Murat C."/>
            <person name="Nolan M."/>
            <person name="Ohm R."/>
            <person name="Pangilinan J."/>
            <person name="Pereira M."/>
            <person name="Perotto S."/>
            <person name="Peter M."/>
            <person name="Riley R."/>
            <person name="Sitrit Y."/>
            <person name="Stielow B."/>
            <person name="Szollosi G."/>
            <person name="Zifcakova L."/>
            <person name="Stursova M."/>
            <person name="Spatafora J.W."/>
            <person name="Tedersoo L."/>
            <person name="Vaario L.-M."/>
            <person name="Yamada A."/>
            <person name="Yan M."/>
            <person name="Wang P."/>
            <person name="Xu J."/>
            <person name="Bruns T."/>
            <person name="Baldrian P."/>
            <person name="Vilgalys R."/>
            <person name="Henrissat B."/>
            <person name="Grigoriev I.V."/>
            <person name="Hibbett D."/>
            <person name="Nagy L.G."/>
            <person name="Martin F.M."/>
        </authorList>
    </citation>
    <scope>NUCLEOTIDE SEQUENCE</scope>
    <source>
        <strain evidence="2">BED1</strain>
    </source>
</reference>
<evidence type="ECO:0000256" key="1">
    <source>
        <dbReference type="SAM" id="Phobius"/>
    </source>
</evidence>
<feature type="transmembrane region" description="Helical" evidence="1">
    <location>
        <begin position="32"/>
        <end position="55"/>
    </location>
</feature>
<keyword evidence="1" id="KW-0472">Membrane</keyword>
<keyword evidence="1" id="KW-1133">Transmembrane helix</keyword>
<protein>
    <submittedName>
        <fullName evidence="2">Uncharacterized protein</fullName>
    </submittedName>
</protein>
<accession>A0AAD4C7X5</accession>
<dbReference type="InterPro" id="IPR036259">
    <property type="entry name" value="MFS_trans_sf"/>
</dbReference>
<keyword evidence="1" id="KW-0812">Transmembrane</keyword>
<comment type="caution">
    <text evidence="2">The sequence shown here is derived from an EMBL/GenBank/DDBJ whole genome shotgun (WGS) entry which is preliminary data.</text>
</comment>
<feature type="transmembrane region" description="Helical" evidence="1">
    <location>
        <begin position="116"/>
        <end position="140"/>
    </location>
</feature>
<gene>
    <name evidence="2" type="ORF">L210DRAFT_3499082</name>
</gene>